<dbReference type="Proteomes" id="UP000324351">
    <property type="component" value="Unassembled WGS sequence"/>
</dbReference>
<comment type="caution">
    <text evidence="1">The sequence shown here is derived from an EMBL/GenBank/DDBJ whole genome shotgun (WGS) entry which is preliminary data.</text>
</comment>
<gene>
    <name evidence="1" type="ORF">F0U47_20255</name>
</gene>
<dbReference type="EMBL" id="VUJW01000022">
    <property type="protein sequence ID" value="KAA1423170.1"/>
    <property type="molecule type" value="Genomic_DNA"/>
</dbReference>
<dbReference type="AlphaFoldDB" id="A0A5B1LUF5"/>
<dbReference type="RefSeq" id="WP_149752309.1">
    <property type="nucleotide sequence ID" value="NZ_VUJW01000022.1"/>
</dbReference>
<evidence type="ECO:0000313" key="1">
    <source>
        <dbReference type="EMBL" id="KAA1423170.1"/>
    </source>
</evidence>
<keyword evidence="2" id="KW-1185">Reference proteome</keyword>
<evidence type="ECO:0000313" key="2">
    <source>
        <dbReference type="Proteomes" id="UP000324351"/>
    </source>
</evidence>
<accession>A0A5B1LUF5</accession>
<organism evidence="1 2">
    <name type="scientific">Nocardioides antri</name>
    <dbReference type="NCBI Taxonomy" id="2607659"/>
    <lineage>
        <taxon>Bacteria</taxon>
        <taxon>Bacillati</taxon>
        <taxon>Actinomycetota</taxon>
        <taxon>Actinomycetes</taxon>
        <taxon>Propionibacteriales</taxon>
        <taxon>Nocardioidaceae</taxon>
        <taxon>Nocardioides</taxon>
    </lineage>
</organism>
<protein>
    <submittedName>
        <fullName evidence="1">Uncharacterized protein</fullName>
    </submittedName>
</protein>
<proteinExistence type="predicted"/>
<reference evidence="1 2" key="2">
    <citation type="submission" date="2019-09" db="EMBL/GenBank/DDBJ databases">
        <authorList>
            <person name="Jin C."/>
        </authorList>
    </citation>
    <scope>NUCLEOTIDE SEQUENCE [LARGE SCALE GENOMIC DNA]</scope>
    <source>
        <strain evidence="1 2">BN140041</strain>
    </source>
</reference>
<name>A0A5B1LUF5_9ACTN</name>
<reference evidence="1 2" key="1">
    <citation type="submission" date="2019-09" db="EMBL/GenBank/DDBJ databases">
        <title>Nocardioides panacisoli sp. nov., isolated from the soil of a ginseng field.</title>
        <authorList>
            <person name="Cho C."/>
        </authorList>
    </citation>
    <scope>NUCLEOTIDE SEQUENCE [LARGE SCALE GENOMIC DNA]</scope>
    <source>
        <strain evidence="1 2">BN140041</strain>
    </source>
</reference>
<sequence length="180" mass="19112">MVDQHIPRRRNEPAQVWVRVDALSCGLTEVSRGVAERFIAFAREKVDSPPANESVNLYVGGQLVTTIEQSHLDDPDAWQGCPAGEGGYAARTCPFSAVEPIRELRSHQGPLRITAATPDLPCGPVQLIPREPTSRGHVAITAGSSCADSFAITLSINADGDADGDGDGEIVAVNVAWSEP</sequence>